<accession>A0ACB7WSH8</accession>
<evidence type="ECO:0000313" key="1">
    <source>
        <dbReference type="EMBL" id="KAH7691739.1"/>
    </source>
</evidence>
<name>A0ACB7WSH8_DIOAL</name>
<proteinExistence type="predicted"/>
<gene>
    <name evidence="1" type="ORF">IHE45_01G018500</name>
</gene>
<sequence>MLIRMEVDQVIKCYLIDRRVIGFQILISKEKQEFDKF</sequence>
<dbReference type="EMBL" id="CM037011">
    <property type="protein sequence ID" value="KAH7691739.1"/>
    <property type="molecule type" value="Genomic_DNA"/>
</dbReference>
<evidence type="ECO:0000313" key="2">
    <source>
        <dbReference type="Proteomes" id="UP000827976"/>
    </source>
</evidence>
<organism evidence="1 2">
    <name type="scientific">Dioscorea alata</name>
    <name type="common">Purple yam</name>
    <dbReference type="NCBI Taxonomy" id="55571"/>
    <lineage>
        <taxon>Eukaryota</taxon>
        <taxon>Viridiplantae</taxon>
        <taxon>Streptophyta</taxon>
        <taxon>Embryophyta</taxon>
        <taxon>Tracheophyta</taxon>
        <taxon>Spermatophyta</taxon>
        <taxon>Magnoliopsida</taxon>
        <taxon>Liliopsida</taxon>
        <taxon>Dioscoreales</taxon>
        <taxon>Dioscoreaceae</taxon>
        <taxon>Dioscorea</taxon>
    </lineage>
</organism>
<dbReference type="Proteomes" id="UP000827976">
    <property type="component" value="Chromosome 1"/>
</dbReference>
<reference evidence="2" key="1">
    <citation type="journal article" date="2022" name="Nat. Commun.">
        <title>Chromosome evolution and the genetic basis of agronomically important traits in greater yam.</title>
        <authorList>
            <person name="Bredeson J.V."/>
            <person name="Lyons J.B."/>
            <person name="Oniyinde I.O."/>
            <person name="Okereke N.R."/>
            <person name="Kolade O."/>
            <person name="Nnabue I."/>
            <person name="Nwadili C.O."/>
            <person name="Hribova E."/>
            <person name="Parker M."/>
            <person name="Nwogha J."/>
            <person name="Shu S."/>
            <person name="Carlson J."/>
            <person name="Kariba R."/>
            <person name="Muthemba S."/>
            <person name="Knop K."/>
            <person name="Barton G.J."/>
            <person name="Sherwood A.V."/>
            <person name="Lopez-Montes A."/>
            <person name="Asiedu R."/>
            <person name="Jamnadass R."/>
            <person name="Muchugi A."/>
            <person name="Goodstein D."/>
            <person name="Egesi C.N."/>
            <person name="Featherston J."/>
            <person name="Asfaw A."/>
            <person name="Simpson G.G."/>
            <person name="Dolezel J."/>
            <person name="Hendre P.S."/>
            <person name="Van Deynze A."/>
            <person name="Kumar P.L."/>
            <person name="Obidiegwu J.E."/>
            <person name="Bhattacharjee R."/>
            <person name="Rokhsar D.S."/>
        </authorList>
    </citation>
    <scope>NUCLEOTIDE SEQUENCE [LARGE SCALE GENOMIC DNA]</scope>
    <source>
        <strain evidence="2">cv. TDa95/00328</strain>
    </source>
</reference>
<comment type="caution">
    <text evidence="1">The sequence shown here is derived from an EMBL/GenBank/DDBJ whole genome shotgun (WGS) entry which is preliminary data.</text>
</comment>
<keyword evidence="2" id="KW-1185">Reference proteome</keyword>
<protein>
    <submittedName>
        <fullName evidence="1">Uncharacterized protein</fullName>
    </submittedName>
</protein>